<reference evidence="1 2" key="1">
    <citation type="submission" date="2016-10" db="EMBL/GenBank/DDBJ databases">
        <title>Genome sequence of the ascomycete fungus Penicillium subrubescens.</title>
        <authorList>
            <person name="De Vries R.P."/>
            <person name="Peng M."/>
            <person name="Dilokpimol A."/>
            <person name="Hilden K."/>
            <person name="Makela M.R."/>
            <person name="Grigoriev I."/>
            <person name="Riley R."/>
            <person name="Granchi Z."/>
        </authorList>
    </citation>
    <scope>NUCLEOTIDE SEQUENCE [LARGE SCALE GENOMIC DNA]</scope>
    <source>
        <strain evidence="1 2">CBS 132785</strain>
    </source>
</reference>
<dbReference type="EMBL" id="MNBE01000079">
    <property type="protein sequence ID" value="OKP14587.1"/>
    <property type="molecule type" value="Genomic_DNA"/>
</dbReference>
<dbReference type="AlphaFoldDB" id="A0A1Q5UQ31"/>
<gene>
    <name evidence="1" type="ORF">PENSUB_13939</name>
</gene>
<dbReference type="Proteomes" id="UP000186955">
    <property type="component" value="Unassembled WGS sequence"/>
</dbReference>
<evidence type="ECO:0000313" key="2">
    <source>
        <dbReference type="Proteomes" id="UP000186955"/>
    </source>
</evidence>
<organism evidence="1 2">
    <name type="scientific">Penicillium subrubescens</name>
    <dbReference type="NCBI Taxonomy" id="1316194"/>
    <lineage>
        <taxon>Eukaryota</taxon>
        <taxon>Fungi</taxon>
        <taxon>Dikarya</taxon>
        <taxon>Ascomycota</taxon>
        <taxon>Pezizomycotina</taxon>
        <taxon>Eurotiomycetes</taxon>
        <taxon>Eurotiomycetidae</taxon>
        <taxon>Eurotiales</taxon>
        <taxon>Aspergillaceae</taxon>
        <taxon>Penicillium</taxon>
    </lineage>
</organism>
<comment type="caution">
    <text evidence="1">The sequence shown here is derived from an EMBL/GenBank/DDBJ whole genome shotgun (WGS) entry which is preliminary data.</text>
</comment>
<keyword evidence="2" id="KW-1185">Reference proteome</keyword>
<proteinExistence type="predicted"/>
<dbReference type="STRING" id="1316194.A0A1Q5UQ31"/>
<protein>
    <submittedName>
        <fullName evidence="1">Uncharacterized protein</fullName>
    </submittedName>
</protein>
<name>A0A1Q5UQ31_9EURO</name>
<evidence type="ECO:0000313" key="1">
    <source>
        <dbReference type="EMBL" id="OKP14587.1"/>
    </source>
</evidence>
<accession>A0A1Q5UQ31</accession>
<sequence length="90" mass="9654">MASVDAEKTELKEEGIIEAATELAEDPQSKVNPDKIEEALVRETREAGGVAYQFDPDASPEAKAEAAESVGLVTAIRYEDATRTIGSRSE</sequence>